<proteinExistence type="predicted"/>
<protein>
    <submittedName>
        <fullName evidence="3">Uncharacterized protein</fullName>
    </submittedName>
</protein>
<evidence type="ECO:0000256" key="1">
    <source>
        <dbReference type="SAM" id="Coils"/>
    </source>
</evidence>
<feature type="coiled-coil region" evidence="1">
    <location>
        <begin position="96"/>
        <end position="144"/>
    </location>
</feature>
<evidence type="ECO:0000313" key="3">
    <source>
        <dbReference type="EMBL" id="KAK2144691.1"/>
    </source>
</evidence>
<dbReference type="AlphaFoldDB" id="A0AAD9J123"/>
<evidence type="ECO:0000313" key="4">
    <source>
        <dbReference type="Proteomes" id="UP001208570"/>
    </source>
</evidence>
<reference evidence="3" key="1">
    <citation type="journal article" date="2023" name="Mol. Biol. Evol.">
        <title>Third-Generation Sequencing Reveals the Adaptive Role of the Epigenome in Three Deep-Sea Polychaetes.</title>
        <authorList>
            <person name="Perez M."/>
            <person name="Aroh O."/>
            <person name="Sun Y."/>
            <person name="Lan Y."/>
            <person name="Juniper S.K."/>
            <person name="Young C.R."/>
            <person name="Angers B."/>
            <person name="Qian P.Y."/>
        </authorList>
    </citation>
    <scope>NUCLEOTIDE SEQUENCE</scope>
    <source>
        <strain evidence="3">P08H-3</strain>
    </source>
</reference>
<name>A0AAD9J123_9ANNE</name>
<feature type="region of interest" description="Disordered" evidence="2">
    <location>
        <begin position="1"/>
        <end position="22"/>
    </location>
</feature>
<comment type="caution">
    <text evidence="3">The sequence shown here is derived from an EMBL/GenBank/DDBJ whole genome shotgun (WGS) entry which is preliminary data.</text>
</comment>
<gene>
    <name evidence="3" type="ORF">LSH36_737g05080</name>
</gene>
<keyword evidence="1" id="KW-0175">Coiled coil</keyword>
<organism evidence="3 4">
    <name type="scientific">Paralvinella palmiformis</name>
    <dbReference type="NCBI Taxonomy" id="53620"/>
    <lineage>
        <taxon>Eukaryota</taxon>
        <taxon>Metazoa</taxon>
        <taxon>Spiralia</taxon>
        <taxon>Lophotrochozoa</taxon>
        <taxon>Annelida</taxon>
        <taxon>Polychaeta</taxon>
        <taxon>Sedentaria</taxon>
        <taxon>Canalipalpata</taxon>
        <taxon>Terebellida</taxon>
        <taxon>Terebelliformia</taxon>
        <taxon>Alvinellidae</taxon>
        <taxon>Paralvinella</taxon>
    </lineage>
</organism>
<dbReference type="PANTHER" id="PTHR34533:SF3">
    <property type="entry name" value="BICD FAMILY-LIKE CARGO ADAPTER 2"/>
    <property type="match status" value="1"/>
</dbReference>
<evidence type="ECO:0000256" key="2">
    <source>
        <dbReference type="SAM" id="MobiDB-lite"/>
    </source>
</evidence>
<dbReference type="Proteomes" id="UP001208570">
    <property type="component" value="Unassembled WGS sequence"/>
</dbReference>
<dbReference type="PANTHER" id="PTHR34533">
    <property type="entry name" value="TRANSMEMBRANE PROTEIN CCDC163"/>
    <property type="match status" value="1"/>
</dbReference>
<dbReference type="EMBL" id="JAODUP010000737">
    <property type="protein sequence ID" value="KAK2144691.1"/>
    <property type="molecule type" value="Genomic_DNA"/>
</dbReference>
<feature type="region of interest" description="Disordered" evidence="2">
    <location>
        <begin position="348"/>
        <end position="398"/>
    </location>
</feature>
<keyword evidence="4" id="KW-1185">Reference proteome</keyword>
<dbReference type="InterPro" id="IPR039284">
    <property type="entry name" value="CCDC159/163"/>
</dbReference>
<sequence>MTKRYDRPFTPPPYRRTLPSREDIPKLSSFSTDFAFKMDWQQKFSSLAKETECNLTRVKNQLYTTQYTAAPKLLNNGATADGQLQYIPLDQSPGIIVLLQERLDDQAKAIENLTKAVRSLQDERENNRRTIRQLQGELRDIKDHLTEKAIGFHDDRKLEQWRHAMTDDMQGLQNQLQLYHARSNDNSTMTLNNELYESRRMMREECEEFRRELDTVKSGLMRLQLQFASHDGENRELLRSQDQLNRTMKNIIDIQNITTQELRVTKDFINGDKAQLEHLHNCCRGLREKLGSLQRCPSDSNSQASYPRCVKIRHRNQQTSSLLTDLNSPNYSESESDIQGWSHLTRRVKNKPPNTIDNDLGLSDSDDTVDAKRSDILPPPKEYSEQKDLSSDDDNDEDYLLSDLNLSLEDISSTEEPLFDSDLV</sequence>
<accession>A0AAD9J123</accession>